<name>A0A811TBA9_9EURY</name>
<organism evidence="2 3">
    <name type="scientific">Candidatus Argoarchaeum ethanivorans</name>
    <dbReference type="NCBI Taxonomy" id="2608793"/>
    <lineage>
        <taxon>Archaea</taxon>
        <taxon>Methanobacteriati</taxon>
        <taxon>Methanobacteriota</taxon>
        <taxon>Stenosarchaea group</taxon>
        <taxon>Methanomicrobia</taxon>
        <taxon>Methanosarcinales</taxon>
        <taxon>Methanosarcinales incertae sedis</taxon>
        <taxon>GOM Arc I cluster</taxon>
        <taxon>Candidatus Argoarchaeum</taxon>
    </lineage>
</organism>
<dbReference type="EMBL" id="CAJHIP010000014">
    <property type="protein sequence ID" value="CAD6493000.1"/>
    <property type="molecule type" value="Genomic_DNA"/>
</dbReference>
<feature type="compositionally biased region" description="Basic and acidic residues" evidence="1">
    <location>
        <begin position="213"/>
        <end position="223"/>
    </location>
</feature>
<evidence type="ECO:0000313" key="3">
    <source>
        <dbReference type="Proteomes" id="UP000603056"/>
    </source>
</evidence>
<dbReference type="Proteomes" id="UP000603056">
    <property type="component" value="Unassembled WGS sequence"/>
</dbReference>
<reference evidence="2" key="1">
    <citation type="submission" date="2020-10" db="EMBL/GenBank/DDBJ databases">
        <authorList>
            <person name="Hahn C.J."/>
            <person name="Laso-Perez R."/>
            <person name="Vulcano F."/>
            <person name="Vaziourakis K.-M."/>
            <person name="Stokke R."/>
            <person name="Steen I.H."/>
            <person name="Teske A."/>
            <person name="Boetius A."/>
            <person name="Liebeke M."/>
            <person name="Amann R."/>
            <person name="Knittel K."/>
        </authorList>
    </citation>
    <scope>NUCLEOTIDE SEQUENCE</scope>
    <source>
        <strain evidence="2">Gfbio:e3339647-f889-4370-9287-4fb5cb688e4c:AG394J04_GoMArc1</strain>
    </source>
</reference>
<evidence type="ECO:0000313" key="2">
    <source>
        <dbReference type="EMBL" id="CAD6493000.1"/>
    </source>
</evidence>
<accession>A0A811TBA9</accession>
<evidence type="ECO:0000256" key="1">
    <source>
        <dbReference type="SAM" id="MobiDB-lite"/>
    </source>
</evidence>
<gene>
    <name evidence="2" type="ORF">FFODKBPE_00403</name>
</gene>
<protein>
    <submittedName>
        <fullName evidence="2">Uncharacterized protein</fullName>
    </submittedName>
</protein>
<proteinExistence type="predicted"/>
<sequence length="223" mass="26127">MFLSKIDSMYVKHTSKRICQGDIFRKIDVIVWDIKDTSNGYEISEENLPYIIVITQDCDLEWDFNNRSEPATVKHDKYLQTILVCPAYNAEKFKAGDHLKSNGLKMQEWKGNGYKQIKQQNHARFHFLEQDQALQVPQLIVDFKHYYTIPRDVLYKMHAEHYLATFNKLFRESLSQRFSNYLSRIGLPELKKRIDSESTLSIASPSVASPPHVFDKSQCDEEQ</sequence>
<feature type="region of interest" description="Disordered" evidence="1">
    <location>
        <begin position="201"/>
        <end position="223"/>
    </location>
</feature>
<comment type="caution">
    <text evidence="2">The sequence shown here is derived from an EMBL/GenBank/DDBJ whole genome shotgun (WGS) entry which is preliminary data.</text>
</comment>
<dbReference type="AlphaFoldDB" id="A0A811TBA9"/>